<comment type="function">
    <text evidence="8">Conversion of 1,4-dihydroxy-2-naphthoate (DHNA) to demethylmenaquinone (DMK).</text>
</comment>
<gene>
    <name evidence="8" type="primary">menA</name>
    <name evidence="10" type="ORF">MEBOL_005167</name>
</gene>
<dbReference type="InterPro" id="IPR026046">
    <property type="entry name" value="UBIAD1"/>
</dbReference>
<feature type="transmembrane region" description="Helical" evidence="8">
    <location>
        <begin position="178"/>
        <end position="199"/>
    </location>
</feature>
<keyword evidence="6 8" id="KW-1133">Transmembrane helix</keyword>
<dbReference type="GO" id="GO:0005886">
    <property type="term" value="C:plasma membrane"/>
    <property type="evidence" value="ECO:0007669"/>
    <property type="project" value="UniProtKB-SubCell"/>
</dbReference>
<keyword evidence="3 8" id="KW-1003">Cell membrane</keyword>
<dbReference type="Pfam" id="PF01040">
    <property type="entry name" value="UbiA"/>
    <property type="match status" value="1"/>
</dbReference>
<dbReference type="Proteomes" id="UP000217289">
    <property type="component" value="Chromosome"/>
</dbReference>
<feature type="transmembrane region" description="Helical" evidence="8">
    <location>
        <begin position="97"/>
        <end position="117"/>
    </location>
</feature>
<keyword evidence="4 8" id="KW-0808">Transferase</keyword>
<name>A0A250IIQ8_9BACT</name>
<evidence type="ECO:0000256" key="6">
    <source>
        <dbReference type="ARBA" id="ARBA00022989"/>
    </source>
</evidence>
<comment type="similarity">
    <text evidence="8">Belongs to the MenA family. Type 1 subfamily.</text>
</comment>
<dbReference type="HAMAP" id="MF_01937">
    <property type="entry name" value="MenA_1"/>
    <property type="match status" value="1"/>
</dbReference>
<keyword evidence="2 8" id="KW-0474">Menaquinone biosynthesis</keyword>
<evidence type="ECO:0000313" key="11">
    <source>
        <dbReference type="Proteomes" id="UP000217289"/>
    </source>
</evidence>
<dbReference type="PIRSF" id="PIRSF005355">
    <property type="entry name" value="UBIAD1"/>
    <property type="match status" value="1"/>
</dbReference>
<dbReference type="AlphaFoldDB" id="A0A250IIQ8"/>
<organism evidence="10 11">
    <name type="scientific">Melittangium boletus DSM 14713</name>
    <dbReference type="NCBI Taxonomy" id="1294270"/>
    <lineage>
        <taxon>Bacteria</taxon>
        <taxon>Pseudomonadati</taxon>
        <taxon>Myxococcota</taxon>
        <taxon>Myxococcia</taxon>
        <taxon>Myxococcales</taxon>
        <taxon>Cystobacterineae</taxon>
        <taxon>Archangiaceae</taxon>
        <taxon>Melittangium</taxon>
    </lineage>
</organism>
<evidence type="ECO:0000256" key="2">
    <source>
        <dbReference type="ARBA" id="ARBA00022428"/>
    </source>
</evidence>
<sequence length="303" mass="32010">MNTLPLSSPTPLQIWWMAIRPKTLVAGLVPVLLGHALAERDGYHAPGAFLVALGWTLLIQIACNLNNDYCDFKRGADTAERLGPVRVTQSGLLSQEAVLAATVFFFALAVLVGLQLVHMIGPPALVLVAVSVLAAFAYTGGPYPLGYNGLGDVAVFIFFGLVPVALTYYVEAGHFSSLVWMSALVPGALGIAILTVNNLRDVKTDRVVGKRTLVVLLGVGFGRFQYAAVLGITVLTPVAMWAMGLVGPTILLPLLSLPLALSPLRRVLTQSGASLNEALGETARFELAFGLLMGAGLWMSTAS</sequence>
<dbReference type="GO" id="GO:0042371">
    <property type="term" value="P:vitamin K biosynthetic process"/>
    <property type="evidence" value="ECO:0007669"/>
    <property type="project" value="TreeGrafter"/>
</dbReference>
<feature type="transmembrane region" description="Helical" evidence="8">
    <location>
        <begin position="153"/>
        <end position="172"/>
    </location>
</feature>
<dbReference type="GO" id="GO:0009234">
    <property type="term" value="P:menaquinone biosynthetic process"/>
    <property type="evidence" value="ECO:0007669"/>
    <property type="project" value="UniProtKB-UniRule"/>
</dbReference>
<dbReference type="InterPro" id="IPR004657">
    <property type="entry name" value="MenA"/>
</dbReference>
<dbReference type="RefSeq" id="WP_095979996.1">
    <property type="nucleotide sequence ID" value="NZ_CP022163.1"/>
</dbReference>
<evidence type="ECO:0000313" key="10">
    <source>
        <dbReference type="EMBL" id="ATB31704.1"/>
    </source>
</evidence>
<evidence type="ECO:0000256" key="5">
    <source>
        <dbReference type="ARBA" id="ARBA00022692"/>
    </source>
</evidence>
<evidence type="ECO:0000256" key="3">
    <source>
        <dbReference type="ARBA" id="ARBA00022475"/>
    </source>
</evidence>
<feature type="transmembrane region" description="Helical" evidence="8">
    <location>
        <begin position="123"/>
        <end position="141"/>
    </location>
</feature>
<dbReference type="GO" id="GO:0046428">
    <property type="term" value="F:1,4-dihydroxy-2-naphthoate polyprenyltransferase activity"/>
    <property type="evidence" value="ECO:0007669"/>
    <property type="project" value="UniProtKB-UniRule"/>
</dbReference>
<protein>
    <recommendedName>
        <fullName evidence="8 9">1,4-dihydroxy-2-naphthoate octaprenyltransferase</fullName>
        <shortName evidence="8">DHNA-octaprenyltransferase</shortName>
        <ecNumber evidence="8 9">2.5.1.74</ecNumber>
    </recommendedName>
</protein>
<dbReference type="EC" id="2.5.1.74" evidence="8 9"/>
<reference evidence="10 11" key="1">
    <citation type="submission" date="2017-06" db="EMBL/GenBank/DDBJ databases">
        <authorList>
            <person name="Kim H.J."/>
            <person name="Triplett B.A."/>
        </authorList>
    </citation>
    <scope>NUCLEOTIDE SEQUENCE [LARGE SCALE GENOMIC DNA]</scope>
    <source>
        <strain evidence="10 11">DSM 14713</strain>
    </source>
</reference>
<evidence type="ECO:0000256" key="1">
    <source>
        <dbReference type="ARBA" id="ARBA00004141"/>
    </source>
</evidence>
<keyword evidence="5 8" id="KW-0812">Transmembrane</keyword>
<comment type="subcellular location">
    <subcellularLocation>
        <location evidence="8">Cell membrane</location>
        <topology evidence="8">Multi-pass membrane protein</topology>
    </subcellularLocation>
    <subcellularLocation>
        <location evidence="1">Membrane</location>
        <topology evidence="1">Multi-pass membrane protein</topology>
    </subcellularLocation>
</comment>
<feature type="transmembrane region" description="Helical" evidence="8">
    <location>
        <begin position="48"/>
        <end position="65"/>
    </location>
</feature>
<comment type="pathway">
    <text evidence="8">Quinol/quinone metabolism; menaquinone biosynthesis; menaquinol from 1,4-dihydroxy-2-naphthoate: step 1/2.</text>
</comment>
<evidence type="ECO:0000256" key="4">
    <source>
        <dbReference type="ARBA" id="ARBA00022679"/>
    </source>
</evidence>
<keyword evidence="7 8" id="KW-0472">Membrane</keyword>
<comment type="catalytic activity">
    <reaction evidence="8">
        <text>an all-trans-polyprenyl diphosphate + 1,4-dihydroxy-2-naphthoate + H(+) = a 2-demethylmenaquinol + CO2 + diphosphate</text>
        <dbReference type="Rhea" id="RHEA:26478"/>
        <dbReference type="Rhea" id="RHEA-COMP:9563"/>
        <dbReference type="Rhea" id="RHEA-COMP:9564"/>
        <dbReference type="ChEBI" id="CHEBI:11173"/>
        <dbReference type="ChEBI" id="CHEBI:15378"/>
        <dbReference type="ChEBI" id="CHEBI:16526"/>
        <dbReference type="ChEBI" id="CHEBI:33019"/>
        <dbReference type="ChEBI" id="CHEBI:55437"/>
        <dbReference type="ChEBI" id="CHEBI:58914"/>
        <dbReference type="EC" id="2.5.1.74"/>
    </reaction>
</comment>
<dbReference type="EMBL" id="CP022163">
    <property type="protein sequence ID" value="ATB31704.1"/>
    <property type="molecule type" value="Genomic_DNA"/>
</dbReference>
<dbReference type="InterPro" id="IPR044878">
    <property type="entry name" value="UbiA_sf"/>
</dbReference>
<dbReference type="CDD" id="cd13962">
    <property type="entry name" value="PT_UbiA_UBIAD1"/>
    <property type="match status" value="1"/>
</dbReference>
<dbReference type="KEGG" id="mbd:MEBOL_005167"/>
<dbReference type="NCBIfam" id="NF004751">
    <property type="entry name" value="PRK06080.1-3"/>
    <property type="match status" value="1"/>
</dbReference>
<dbReference type="OrthoDB" id="9767568at2"/>
<evidence type="ECO:0000256" key="9">
    <source>
        <dbReference type="NCBIfam" id="TIGR00751"/>
    </source>
</evidence>
<dbReference type="PANTHER" id="PTHR13929:SF0">
    <property type="entry name" value="UBIA PRENYLTRANSFERASE DOMAIN-CONTAINING PROTEIN 1"/>
    <property type="match status" value="1"/>
</dbReference>
<dbReference type="UniPathway" id="UPA00079">
    <property type="reaction ID" value="UER00168"/>
</dbReference>
<proteinExistence type="inferred from homology"/>
<dbReference type="PANTHER" id="PTHR13929">
    <property type="entry name" value="1,4-DIHYDROXY-2-NAPHTHOATE OCTAPRENYLTRANSFERASE"/>
    <property type="match status" value="1"/>
</dbReference>
<evidence type="ECO:0000256" key="8">
    <source>
        <dbReference type="HAMAP-Rule" id="MF_01937"/>
    </source>
</evidence>
<evidence type="ECO:0000256" key="7">
    <source>
        <dbReference type="ARBA" id="ARBA00023136"/>
    </source>
</evidence>
<dbReference type="NCBIfam" id="TIGR00751">
    <property type="entry name" value="menA"/>
    <property type="match status" value="1"/>
</dbReference>
<feature type="transmembrane region" description="Helical" evidence="8">
    <location>
        <begin position="211"/>
        <end position="232"/>
    </location>
</feature>
<dbReference type="Gene3D" id="1.10.357.140">
    <property type="entry name" value="UbiA prenyltransferase"/>
    <property type="match status" value="1"/>
</dbReference>
<feature type="transmembrane region" description="Helical" evidence="8">
    <location>
        <begin position="238"/>
        <end position="261"/>
    </location>
</feature>
<accession>A0A250IIQ8</accession>
<dbReference type="InterPro" id="IPR000537">
    <property type="entry name" value="UbiA_prenyltransferase"/>
</dbReference>
<keyword evidence="11" id="KW-1185">Reference proteome</keyword>